<evidence type="ECO:0000313" key="3">
    <source>
        <dbReference type="EMBL" id="AMP08376.1"/>
    </source>
</evidence>
<feature type="compositionally biased region" description="Gly residues" evidence="1">
    <location>
        <begin position="117"/>
        <end position="132"/>
    </location>
</feature>
<gene>
    <name evidence="3" type="ORF">CAter282_0562</name>
</gene>
<reference evidence="3 4" key="1">
    <citation type="submission" date="2015-11" db="EMBL/GenBank/DDBJ databases">
        <title>Exploring the genomic traits of fungus-feeding bacterial genus Collimonas.</title>
        <authorList>
            <person name="Song C."/>
            <person name="Schmidt R."/>
            <person name="de Jager V."/>
            <person name="Krzyzanowska D."/>
            <person name="Jongedijk E."/>
            <person name="Cankar K."/>
            <person name="Beekwilder J."/>
            <person name="van Veen A."/>
            <person name="de Boer W."/>
            <person name="van Veen J.A."/>
            <person name="Garbeva P."/>
        </authorList>
    </citation>
    <scope>NUCLEOTIDE SEQUENCE [LARGE SCALE GENOMIC DNA]</scope>
    <source>
        <strain evidence="3 4">Ter282</strain>
    </source>
</reference>
<dbReference type="Pfam" id="PF16986">
    <property type="entry name" value="CzcE"/>
    <property type="match status" value="1"/>
</dbReference>
<dbReference type="Gene3D" id="2.60.40.2280">
    <property type="entry name" value="Heavy-metal resistance protein CzcE"/>
    <property type="match status" value="1"/>
</dbReference>
<dbReference type="AlphaFoldDB" id="A0A127QEE7"/>
<evidence type="ECO:0000256" key="2">
    <source>
        <dbReference type="SAM" id="SignalP"/>
    </source>
</evidence>
<keyword evidence="2" id="KW-0732">Signal</keyword>
<dbReference type="PATRIC" id="fig|279058.18.peg.565"/>
<dbReference type="RefSeq" id="WP_082799713.1">
    <property type="nucleotide sequence ID" value="NZ_CP013235.1"/>
</dbReference>
<name>A0A127QEE7_9BURK</name>
<evidence type="ECO:0000256" key="1">
    <source>
        <dbReference type="SAM" id="MobiDB-lite"/>
    </source>
</evidence>
<feature type="region of interest" description="Disordered" evidence="1">
    <location>
        <begin position="109"/>
        <end position="132"/>
    </location>
</feature>
<dbReference type="Proteomes" id="UP000071778">
    <property type="component" value="Chromosome"/>
</dbReference>
<evidence type="ECO:0000313" key="4">
    <source>
        <dbReference type="Proteomes" id="UP000071778"/>
    </source>
</evidence>
<accession>A0A127QEE7</accession>
<dbReference type="InterPro" id="IPR038674">
    <property type="entry name" value="CzcE_sf"/>
</dbReference>
<organism evidence="3 4">
    <name type="scientific">Collimonas arenae</name>
    <dbReference type="NCBI Taxonomy" id="279058"/>
    <lineage>
        <taxon>Bacteria</taxon>
        <taxon>Pseudomonadati</taxon>
        <taxon>Pseudomonadota</taxon>
        <taxon>Betaproteobacteria</taxon>
        <taxon>Burkholderiales</taxon>
        <taxon>Oxalobacteraceae</taxon>
        <taxon>Collimonas</taxon>
    </lineage>
</organism>
<sequence>MNIKLLVPNVLAVMLCSACSLPPRPDLWGDPAPVMAATRTIVIAPDTTYVNVTGGEIVKFVVGDKSFAWNFDGEEYIEHFDLSQTAPPGVLDHAVTAYVSANPLYSGGGDGGRHGGGHGGDFTSGGHGGGRK</sequence>
<feature type="signal peptide" evidence="2">
    <location>
        <begin position="1"/>
        <end position="20"/>
    </location>
</feature>
<feature type="chain" id="PRO_5007277810" description="Heavy-metal resistance protein CzcE" evidence="2">
    <location>
        <begin position="21"/>
        <end position="132"/>
    </location>
</feature>
<dbReference type="EMBL" id="CP013235">
    <property type="protein sequence ID" value="AMP08376.1"/>
    <property type="molecule type" value="Genomic_DNA"/>
</dbReference>
<protein>
    <recommendedName>
        <fullName evidence="5">Heavy-metal resistance protein CzcE</fullName>
    </recommendedName>
</protein>
<keyword evidence="4" id="KW-1185">Reference proteome</keyword>
<evidence type="ECO:0008006" key="5">
    <source>
        <dbReference type="Google" id="ProtNLM"/>
    </source>
</evidence>
<dbReference type="InterPro" id="IPR031560">
    <property type="entry name" value="CzcE"/>
</dbReference>
<proteinExistence type="predicted"/>